<dbReference type="AlphaFoldDB" id="A0A939BW25"/>
<reference evidence="1" key="1">
    <citation type="submission" date="2021-01" db="EMBL/GenBank/DDBJ databases">
        <title>Novel species in genus Nocardioides.</title>
        <authorList>
            <person name="Zhang G."/>
        </authorList>
    </citation>
    <scope>NUCLEOTIDE SEQUENCE</scope>
    <source>
        <strain evidence="1">Zg-536</strain>
    </source>
</reference>
<evidence type="ECO:0000313" key="2">
    <source>
        <dbReference type="Proteomes" id="UP000663791"/>
    </source>
</evidence>
<dbReference type="Proteomes" id="UP000663791">
    <property type="component" value="Unassembled WGS sequence"/>
</dbReference>
<organism evidence="1 2">
    <name type="scientific">Nocardioides faecalis</name>
    <dbReference type="NCBI Taxonomy" id="2803858"/>
    <lineage>
        <taxon>Bacteria</taxon>
        <taxon>Bacillati</taxon>
        <taxon>Actinomycetota</taxon>
        <taxon>Actinomycetes</taxon>
        <taxon>Propionibacteriales</taxon>
        <taxon>Nocardioidaceae</taxon>
        <taxon>Nocardioides</taxon>
    </lineage>
</organism>
<comment type="caution">
    <text evidence="1">The sequence shown here is derived from an EMBL/GenBank/DDBJ whole genome shotgun (WGS) entry which is preliminary data.</text>
</comment>
<gene>
    <name evidence="1" type="ORF">JK386_09495</name>
</gene>
<protein>
    <submittedName>
        <fullName evidence="1">Uncharacterized protein</fullName>
    </submittedName>
</protein>
<evidence type="ECO:0000313" key="1">
    <source>
        <dbReference type="EMBL" id="MBM9460137.1"/>
    </source>
</evidence>
<dbReference type="RefSeq" id="WP_205291449.1">
    <property type="nucleotide sequence ID" value="NZ_CP074406.1"/>
</dbReference>
<accession>A0A939BW25</accession>
<dbReference type="EMBL" id="JAERTX010000007">
    <property type="protein sequence ID" value="MBM9460137.1"/>
    <property type="molecule type" value="Genomic_DNA"/>
</dbReference>
<name>A0A939BW25_9ACTN</name>
<keyword evidence="2" id="KW-1185">Reference proteome</keyword>
<sequence>MTASPRTYALVKAFGANVVEVLAWPREQIGAVGVALTAAGYEWTPAGMNEDSGVAAALLIFNEQDFGPGDLAPYVDALAEAGIHTFGYELFHDHEFSDFDAWSRVGRIPSSDPSAPVFAKVFPGDEEWSTAHVALLGDAAVLDKMWEHVSAEADTADKAQGPGGTCSVMMHYERDDVVERIWHIADVAVREGVDLHHPW</sequence>
<proteinExistence type="predicted"/>